<comment type="caution">
    <text evidence="3">The sequence shown here is derived from an EMBL/GenBank/DDBJ whole genome shotgun (WGS) entry which is preliminary data.</text>
</comment>
<dbReference type="InterPro" id="IPR006016">
    <property type="entry name" value="UspA"/>
</dbReference>
<dbReference type="RefSeq" id="WP_119656906.1">
    <property type="nucleotide sequence ID" value="NZ_JBHUOI010000011.1"/>
</dbReference>
<dbReference type="SUPFAM" id="SSF52402">
    <property type="entry name" value="Adenine nucleotide alpha hydrolases-like"/>
    <property type="match status" value="1"/>
</dbReference>
<dbReference type="Pfam" id="PF00582">
    <property type="entry name" value="Usp"/>
    <property type="match status" value="1"/>
</dbReference>
<evidence type="ECO:0000313" key="3">
    <source>
        <dbReference type="EMBL" id="RIY07539.1"/>
    </source>
</evidence>
<reference evidence="3 4" key="1">
    <citation type="submission" date="2019-01" db="EMBL/GenBank/DDBJ databases">
        <title>Hymenobacter humicola sp. nov., isolated from soils in Antarctica.</title>
        <authorList>
            <person name="Sedlacek I."/>
            <person name="Holochova P."/>
            <person name="Kralova S."/>
            <person name="Pantucek R."/>
            <person name="Stankova E."/>
            <person name="Vrbovska V."/>
            <person name="Kristofova L."/>
            <person name="Svec P."/>
            <person name="Busse H.-J."/>
        </authorList>
    </citation>
    <scope>NUCLEOTIDE SEQUENCE [LARGE SCALE GENOMIC DNA]</scope>
    <source>
        <strain evidence="3 4">CCM 8852</strain>
    </source>
</reference>
<dbReference type="OrthoDB" id="9788959at2"/>
<gene>
    <name evidence="3" type="ORF">D0T11_16505</name>
</gene>
<evidence type="ECO:0000313" key="4">
    <source>
        <dbReference type="Proteomes" id="UP000284250"/>
    </source>
</evidence>
<sequence length="124" mass="13389">MGSRSAWATTREPCASCVTVIDAEVTVLYVAPDAVEVEAEEATNQALDTVLRTGLTIDLPRVKVRTLADASPARRILEAARSADFDLVVVVARPRSFFGNLFHRSVTAEVLRRSTIPVLVLPAA</sequence>
<protein>
    <submittedName>
        <fullName evidence="3">Universal stress protein</fullName>
    </submittedName>
</protein>
<dbReference type="Proteomes" id="UP000284250">
    <property type="component" value="Unassembled WGS sequence"/>
</dbReference>
<organism evidence="3 4">
    <name type="scientific">Hymenobacter rubripertinctus</name>
    <dbReference type="NCBI Taxonomy" id="2029981"/>
    <lineage>
        <taxon>Bacteria</taxon>
        <taxon>Pseudomonadati</taxon>
        <taxon>Bacteroidota</taxon>
        <taxon>Cytophagia</taxon>
        <taxon>Cytophagales</taxon>
        <taxon>Hymenobacteraceae</taxon>
        <taxon>Hymenobacter</taxon>
    </lineage>
</organism>
<feature type="domain" description="UspA" evidence="2">
    <location>
        <begin position="22"/>
        <end position="122"/>
    </location>
</feature>
<dbReference type="PANTHER" id="PTHR46268:SF6">
    <property type="entry name" value="UNIVERSAL STRESS PROTEIN UP12"/>
    <property type="match status" value="1"/>
</dbReference>
<dbReference type="EMBL" id="QYCN01000029">
    <property type="protein sequence ID" value="RIY07539.1"/>
    <property type="molecule type" value="Genomic_DNA"/>
</dbReference>
<dbReference type="AlphaFoldDB" id="A0A418QQL8"/>
<dbReference type="CDD" id="cd00293">
    <property type="entry name" value="USP-like"/>
    <property type="match status" value="1"/>
</dbReference>
<dbReference type="PANTHER" id="PTHR46268">
    <property type="entry name" value="STRESS RESPONSE PROTEIN NHAX"/>
    <property type="match status" value="1"/>
</dbReference>
<keyword evidence="4" id="KW-1185">Reference proteome</keyword>
<accession>A0A418QQL8</accession>
<comment type="similarity">
    <text evidence="1">Belongs to the universal stress protein A family.</text>
</comment>
<proteinExistence type="inferred from homology"/>
<dbReference type="Gene3D" id="3.40.50.12370">
    <property type="match status" value="1"/>
</dbReference>
<evidence type="ECO:0000256" key="1">
    <source>
        <dbReference type="ARBA" id="ARBA00008791"/>
    </source>
</evidence>
<name>A0A418QQL8_9BACT</name>
<evidence type="ECO:0000259" key="2">
    <source>
        <dbReference type="Pfam" id="PF00582"/>
    </source>
</evidence>